<organism evidence="1 2">
    <name type="scientific">Trichothecium roseum</name>
    <dbReference type="NCBI Taxonomy" id="47278"/>
    <lineage>
        <taxon>Eukaryota</taxon>
        <taxon>Fungi</taxon>
        <taxon>Dikarya</taxon>
        <taxon>Ascomycota</taxon>
        <taxon>Pezizomycotina</taxon>
        <taxon>Sordariomycetes</taxon>
        <taxon>Hypocreomycetidae</taxon>
        <taxon>Hypocreales</taxon>
        <taxon>Hypocreales incertae sedis</taxon>
        <taxon>Trichothecium</taxon>
    </lineage>
</organism>
<sequence>MSGNLLDPKALLDPRQRSLSDANTVSSAGPSSFVTTGTTAALSSVEADPKDALAPDPGTEADFHVANNPFDYSPGQLNKLLNPKSLDALRALGGLEGLARGLHADVDAGLSVDEVGTHVARPEGALADRIRVYGRNQLPPRKPKSIWRLAWITFQEAVLVLLTVAGTISLALGLYESFGVPKEPGAPAPVDWVEGVAILGAVLIVVVVASHNDWQKEKAFVKLNTKKDDREVKVLRSGKAMLVNVADVLVGDVVHLEPGDLVPVDGIFIDGHNVKCDESSATGESDALKKTSAKKLFDADGDGKKMDPFIISGARVIEGMGTFLCTSVGVHSSFGKIMMSVRTDIESTPLQKKLEGLAVAIAKLGGGASLLMFFILLFRFCASLPGDDRPPEEKASTFVDLLVVAIAIIAVAVPEGLPLAVTLALAFATTRLLKENNLVRVLRACETMGNATSICSDKTGTLTTNKMTVVAGLFGVSSFTTTADISTWASSLSQEARRLITQSVAINSTAFEGEQDGVATFIGSKTETALLELAKQHLGLQSLAEARSNEHVAHIVPFDSAKKYMATVIKMPVSSSSSSSSAGGGYRLLVKGASEIVLGFCDRQVNTSTDAVEPVGREVVEDAIAEYARKSLRTIGLAYKDFAADELPDMESEDGNPLKDLVFLGVVGIQDPVRPGVPEAVQNAVRAGVTTRMVTGDNIMTARAIAAECGIFTEGGIVMEGPEFRRLSEEELDATIPRLQVLARSSPEDKRILVTRLKALGETVAVTGDGTNDAPALKAADVGFSMGISGTEVAKEASEIILMDDNFTSIVTALKWGRAVNDAVQKFLQFQITVNITAVILSFVTSMYDDHMEPVLKAVQLLWINLIMDTMAALALATDPPTDAILDRQPQPKSAPLITMNMWKMIIGQSIFQLVVVLVLYFAGGPILGYDVSIEDEKLQLDTIIFNMFVWMQIFNELNCRRLDNKFNVFAGVHRNWFFISINVIMIALQIAIVFVGDRVFDIHPHGLNGSQWAISILVAAFSLPWGVAVRVFPDEWFAAVVGFVAPPFVVSYRFMAKGMGKFAALFRRSKKEDKERQSGSDEESSQKKGESEKGGEGVRMPLPPPAVVMSGPPSEKGEQ</sequence>
<comment type="caution">
    <text evidence="1">The sequence shown here is derived from an EMBL/GenBank/DDBJ whole genome shotgun (WGS) entry which is preliminary data.</text>
</comment>
<dbReference type="Proteomes" id="UP001163324">
    <property type="component" value="Chromosome 9"/>
</dbReference>
<reference evidence="1" key="1">
    <citation type="submission" date="2022-10" db="EMBL/GenBank/DDBJ databases">
        <title>Complete Genome of Trichothecium roseum strain YXFP-22015, a Plant Pathogen Isolated from Citrus.</title>
        <authorList>
            <person name="Wang Y."/>
            <person name="Zhu L."/>
        </authorList>
    </citation>
    <scope>NUCLEOTIDE SEQUENCE</scope>
    <source>
        <strain evidence="1">YXFP-22015</strain>
    </source>
</reference>
<dbReference type="EMBL" id="CM047948">
    <property type="protein sequence ID" value="KAI9896179.1"/>
    <property type="molecule type" value="Genomic_DNA"/>
</dbReference>
<gene>
    <name evidence="1" type="ORF">N3K66_008351</name>
</gene>
<evidence type="ECO:0000313" key="1">
    <source>
        <dbReference type="EMBL" id="KAI9896179.1"/>
    </source>
</evidence>
<protein>
    <submittedName>
        <fullName evidence="1">Uncharacterized protein</fullName>
    </submittedName>
</protein>
<accession>A0ACC0UPZ6</accession>
<name>A0ACC0UPZ6_9HYPO</name>
<proteinExistence type="predicted"/>
<keyword evidence="2" id="KW-1185">Reference proteome</keyword>
<evidence type="ECO:0000313" key="2">
    <source>
        <dbReference type="Proteomes" id="UP001163324"/>
    </source>
</evidence>